<accession>A0A091CYS7</accession>
<dbReference type="Proteomes" id="UP000028990">
    <property type="component" value="Unassembled WGS sequence"/>
</dbReference>
<reference evidence="1 2" key="1">
    <citation type="submission" date="2013-11" db="EMBL/GenBank/DDBJ databases">
        <title>The Damaraland mole rat (Fukomys damarensis) genome and evolution of African mole rats.</title>
        <authorList>
            <person name="Gladyshev V.N."/>
            <person name="Fang X."/>
        </authorList>
    </citation>
    <scope>NUCLEOTIDE SEQUENCE [LARGE SCALE GENOMIC DNA]</scope>
    <source>
        <tissue evidence="1">Liver</tissue>
    </source>
</reference>
<evidence type="ECO:0000313" key="2">
    <source>
        <dbReference type="Proteomes" id="UP000028990"/>
    </source>
</evidence>
<gene>
    <name evidence="1" type="ORF">H920_15555</name>
</gene>
<dbReference type="AlphaFoldDB" id="A0A091CYS7"/>
<proteinExistence type="predicted"/>
<sequence>MQRGYNARYSSQTQLDMRAKEVVELAGQKGFCLLECTGMKEKAVEANMECPNVKKRAFEMTPWASG</sequence>
<dbReference type="EMBL" id="KN123827">
    <property type="protein sequence ID" value="KFO23050.1"/>
    <property type="molecule type" value="Genomic_DNA"/>
</dbReference>
<name>A0A091CYS7_FUKDA</name>
<evidence type="ECO:0000313" key="1">
    <source>
        <dbReference type="EMBL" id="KFO23050.1"/>
    </source>
</evidence>
<keyword evidence="2" id="KW-1185">Reference proteome</keyword>
<protein>
    <submittedName>
        <fullName evidence="1">Uncharacterized protein</fullName>
    </submittedName>
</protein>
<organism evidence="1 2">
    <name type="scientific">Fukomys damarensis</name>
    <name type="common">Damaraland mole rat</name>
    <name type="synonym">Cryptomys damarensis</name>
    <dbReference type="NCBI Taxonomy" id="885580"/>
    <lineage>
        <taxon>Eukaryota</taxon>
        <taxon>Metazoa</taxon>
        <taxon>Chordata</taxon>
        <taxon>Craniata</taxon>
        <taxon>Vertebrata</taxon>
        <taxon>Euteleostomi</taxon>
        <taxon>Mammalia</taxon>
        <taxon>Eutheria</taxon>
        <taxon>Euarchontoglires</taxon>
        <taxon>Glires</taxon>
        <taxon>Rodentia</taxon>
        <taxon>Hystricomorpha</taxon>
        <taxon>Bathyergidae</taxon>
        <taxon>Fukomys</taxon>
    </lineage>
</organism>